<comment type="caution">
    <text evidence="3">The sequence shown here is derived from an EMBL/GenBank/DDBJ whole genome shotgun (WGS) entry which is preliminary data.</text>
</comment>
<keyword evidence="4" id="KW-1185">Reference proteome</keyword>
<dbReference type="SUPFAM" id="SSF48230">
    <property type="entry name" value="Chondroitin AC/alginate lyase"/>
    <property type="match status" value="1"/>
</dbReference>
<accession>A0A3S3PXY3</accession>
<gene>
    <name evidence="3" type="ORF">DPV69_18040</name>
</gene>
<evidence type="ECO:0000259" key="2">
    <source>
        <dbReference type="Pfam" id="PF07940"/>
    </source>
</evidence>
<dbReference type="Proteomes" id="UP000284120">
    <property type="component" value="Unassembled WGS sequence"/>
</dbReference>
<protein>
    <recommendedName>
        <fullName evidence="2">Heparinase II/III-like C-terminal domain-containing protein</fullName>
    </recommendedName>
</protein>
<sequence>MAMRRPKLLIGLSIVLFLGIAFKSDAQEKNYITKKFNERYHQAAFDKDVAQWRMNELTDLRRKINSLSAAQKAYYINLANKANEYDWPSITAALYLDYKHKGQRVAFENLHNKRQEMISLLAIGAIISDDDTYIPQLVNGLWLLLEESTWVAPAHIVVQKQGADLPAVSTSYIDLHASRTGYRVALIQFLLKDKLEKYSRVVNQRIAAELDKRIIQPYLTNDKFFWMGLNGGIVNNWNAFNNANCFNALIYSQVSADTLQQLAQKIILSSDAFLNHYPADGGCDEGPSYWDMAGGRLINLLDQLKAISANQIDFAENQLLHNMGSYTYKMHISDKFYTNFADAHAIYTQNPVSIFQYGLMFNDEKLKEYAAFVFEQRRQEWGNDIVDFVELLKVHQKLIATPAKAPYPKRTSLPNLQVFTGRQQEGSDKGLFFAIKGGHNNESHNHNDIGNFIVYVDGNPLLIDVGVGTYTAKTFSKQRYEIWNVQSNWHNCPTINGFEQKDGRKYAASKLNEIHQDNLEQISMDLSKAYPTEAAINYWNREMILNRSKKQISVTDQFELNKTVKNNELNYIAVIKPTITTGKLNFGNKATLQFDASKFDVVINPKMMDDDRLIKAWGNQIYQIKLVAKKKLLKDNYQITIKQY</sequence>
<dbReference type="Gene3D" id="2.70.98.70">
    <property type="match status" value="1"/>
</dbReference>
<reference evidence="3 4" key="1">
    <citation type="submission" date="2018-06" db="EMBL/GenBank/DDBJ databases">
        <title>Pedobacter endophyticus sp. nov., an endophytic bacterium isolated from a leaf of Triticum aestivum.</title>
        <authorList>
            <person name="Zhang L."/>
        </authorList>
    </citation>
    <scope>NUCLEOTIDE SEQUENCE [LARGE SCALE GENOMIC DNA]</scope>
    <source>
        <strain evidence="3 4">CM134L-2</strain>
    </source>
</reference>
<dbReference type="GO" id="GO:0030313">
    <property type="term" value="C:cell envelope"/>
    <property type="evidence" value="ECO:0007669"/>
    <property type="project" value="UniProtKB-SubCell"/>
</dbReference>
<dbReference type="InterPro" id="IPR012480">
    <property type="entry name" value="Hepar_II_III_C"/>
</dbReference>
<dbReference type="Pfam" id="PF07940">
    <property type="entry name" value="Hepar_II_III_C"/>
    <property type="match status" value="1"/>
</dbReference>
<dbReference type="AlphaFoldDB" id="A0A3S3PXY3"/>
<dbReference type="RefSeq" id="WP_113648809.1">
    <property type="nucleotide sequence ID" value="NZ_QMHN01000006.1"/>
</dbReference>
<dbReference type="OrthoDB" id="9793856at2"/>
<dbReference type="Gene3D" id="1.50.10.100">
    <property type="entry name" value="Chondroitin AC/alginate lyase"/>
    <property type="match status" value="1"/>
</dbReference>
<comment type="subcellular location">
    <subcellularLocation>
        <location evidence="1">Cell envelope</location>
    </subcellularLocation>
</comment>
<organism evidence="3 4">
    <name type="scientific">Pedobacter chitinilyticus</name>
    <dbReference type="NCBI Taxonomy" id="2233776"/>
    <lineage>
        <taxon>Bacteria</taxon>
        <taxon>Pseudomonadati</taxon>
        <taxon>Bacteroidota</taxon>
        <taxon>Sphingobacteriia</taxon>
        <taxon>Sphingobacteriales</taxon>
        <taxon>Sphingobacteriaceae</taxon>
        <taxon>Pedobacter</taxon>
    </lineage>
</organism>
<feature type="domain" description="Heparinase II/III-like C-terminal" evidence="2">
    <location>
        <begin position="437"/>
        <end position="563"/>
    </location>
</feature>
<evidence type="ECO:0000313" key="3">
    <source>
        <dbReference type="EMBL" id="RWU05063.1"/>
    </source>
</evidence>
<dbReference type="EMBL" id="SAYW01000006">
    <property type="protein sequence ID" value="RWU05063.1"/>
    <property type="molecule type" value="Genomic_DNA"/>
</dbReference>
<evidence type="ECO:0000313" key="4">
    <source>
        <dbReference type="Proteomes" id="UP000284120"/>
    </source>
</evidence>
<dbReference type="InterPro" id="IPR008929">
    <property type="entry name" value="Chondroitin_lyas"/>
</dbReference>
<name>A0A3S3PXY3_9SPHI</name>
<dbReference type="GO" id="GO:0016829">
    <property type="term" value="F:lyase activity"/>
    <property type="evidence" value="ECO:0007669"/>
    <property type="project" value="InterPro"/>
</dbReference>
<proteinExistence type="predicted"/>
<evidence type="ECO:0000256" key="1">
    <source>
        <dbReference type="ARBA" id="ARBA00004196"/>
    </source>
</evidence>